<evidence type="ECO:0000256" key="2">
    <source>
        <dbReference type="ARBA" id="ARBA00022857"/>
    </source>
</evidence>
<accession>A0A8H3I7F5</accession>
<dbReference type="CDD" id="cd05233">
    <property type="entry name" value="SDR_c"/>
    <property type="match status" value="1"/>
</dbReference>
<dbReference type="Proteomes" id="UP000664203">
    <property type="component" value="Unassembled WGS sequence"/>
</dbReference>
<dbReference type="GO" id="GO:0016491">
    <property type="term" value="F:oxidoreductase activity"/>
    <property type="evidence" value="ECO:0007669"/>
    <property type="project" value="UniProtKB-KW"/>
</dbReference>
<name>A0A8H3I7F5_9LECA</name>
<evidence type="ECO:0000256" key="3">
    <source>
        <dbReference type="ARBA" id="ARBA00023002"/>
    </source>
</evidence>
<keyword evidence="3" id="KW-0560">Oxidoreductase</keyword>
<dbReference type="InterPro" id="IPR057571">
    <property type="entry name" value="SDR_PhqE-like"/>
</dbReference>
<evidence type="ECO:0008006" key="6">
    <source>
        <dbReference type="Google" id="ProtNLM"/>
    </source>
</evidence>
<sequence>MTDSKKYSNKLAGARVLVIGGSSGIGYCVAEASLEFGASVIISSSQRSRIDFTIDQLLKTYPSAKGRIAGYACDLSSPSVEANIEKLFEQCGEPKFDHIVHTAGDSLAMLKLEDATLESIQKAAMVRFNSPILLAKHAPKCLNPGPASSITLTTGSVSRKPNKDWSIVAGYASGLHGMMRNLALDLAPVSHLFDPSFPFSSYSGGRRPFPPPETCLLTLEPSSKRITDSETIQIRVNLISPGAVLTPLWDGMTKDKMESLMEHMKGKSTTGEIGRPEDVAESYLYVMRDWNVSGSVIDTNGGFLLTP</sequence>
<evidence type="ECO:0000256" key="1">
    <source>
        <dbReference type="ARBA" id="ARBA00006484"/>
    </source>
</evidence>
<organism evidence="4 5">
    <name type="scientific">Alectoria fallacina</name>
    <dbReference type="NCBI Taxonomy" id="1903189"/>
    <lineage>
        <taxon>Eukaryota</taxon>
        <taxon>Fungi</taxon>
        <taxon>Dikarya</taxon>
        <taxon>Ascomycota</taxon>
        <taxon>Pezizomycotina</taxon>
        <taxon>Lecanoromycetes</taxon>
        <taxon>OSLEUM clade</taxon>
        <taxon>Lecanoromycetidae</taxon>
        <taxon>Lecanorales</taxon>
        <taxon>Lecanorineae</taxon>
        <taxon>Parmeliaceae</taxon>
        <taxon>Alectoria</taxon>
    </lineage>
</organism>
<dbReference type="Gene3D" id="3.40.50.720">
    <property type="entry name" value="NAD(P)-binding Rossmann-like Domain"/>
    <property type="match status" value="2"/>
</dbReference>
<evidence type="ECO:0000313" key="5">
    <source>
        <dbReference type="Proteomes" id="UP000664203"/>
    </source>
</evidence>
<dbReference type="EMBL" id="CAJPDR010000024">
    <property type="protein sequence ID" value="CAF9907748.1"/>
    <property type="molecule type" value="Genomic_DNA"/>
</dbReference>
<reference evidence="4" key="1">
    <citation type="submission" date="2021-03" db="EMBL/GenBank/DDBJ databases">
        <authorList>
            <person name="Tagirdzhanova G."/>
        </authorList>
    </citation>
    <scope>NUCLEOTIDE SEQUENCE</scope>
</reference>
<dbReference type="AlphaFoldDB" id="A0A8H3I7F5"/>
<comment type="similarity">
    <text evidence="1">Belongs to the short-chain dehydrogenases/reductases (SDR) family.</text>
</comment>
<dbReference type="InterPro" id="IPR051122">
    <property type="entry name" value="SDR_DHRS6-like"/>
</dbReference>
<evidence type="ECO:0000313" key="4">
    <source>
        <dbReference type="EMBL" id="CAF9907748.1"/>
    </source>
</evidence>
<gene>
    <name evidence="4" type="ORF">ALECFALPRED_003852</name>
</gene>
<protein>
    <recommendedName>
        <fullName evidence="6">NAD(P)-binding protein</fullName>
    </recommendedName>
</protein>
<dbReference type="PANTHER" id="PTHR43477:SF1">
    <property type="entry name" value="DIHYDROANTICAPSIN 7-DEHYDROGENASE"/>
    <property type="match status" value="1"/>
</dbReference>
<dbReference type="InterPro" id="IPR002347">
    <property type="entry name" value="SDR_fam"/>
</dbReference>
<dbReference type="Pfam" id="PF23441">
    <property type="entry name" value="SDR"/>
    <property type="match status" value="2"/>
</dbReference>
<dbReference type="PRINTS" id="PR00081">
    <property type="entry name" value="GDHRDH"/>
</dbReference>
<keyword evidence="5" id="KW-1185">Reference proteome</keyword>
<comment type="caution">
    <text evidence="4">The sequence shown here is derived from an EMBL/GenBank/DDBJ whole genome shotgun (WGS) entry which is preliminary data.</text>
</comment>
<keyword evidence="2" id="KW-0521">NADP</keyword>
<dbReference type="OrthoDB" id="294295at2759"/>
<dbReference type="SUPFAM" id="SSF51735">
    <property type="entry name" value="NAD(P)-binding Rossmann-fold domains"/>
    <property type="match status" value="1"/>
</dbReference>
<proteinExistence type="inferred from homology"/>
<dbReference type="PANTHER" id="PTHR43477">
    <property type="entry name" value="DIHYDROANTICAPSIN 7-DEHYDROGENASE"/>
    <property type="match status" value="1"/>
</dbReference>
<dbReference type="InterPro" id="IPR036291">
    <property type="entry name" value="NAD(P)-bd_dom_sf"/>
</dbReference>